<dbReference type="InterPro" id="IPR052549">
    <property type="entry name" value="SpmB"/>
</dbReference>
<feature type="domain" description="Nucleoside transporter/FeoB GTPase Gate" evidence="2">
    <location>
        <begin position="45"/>
        <end position="146"/>
    </location>
</feature>
<evidence type="ECO:0000259" key="2">
    <source>
        <dbReference type="Pfam" id="PF07670"/>
    </source>
</evidence>
<feature type="transmembrane region" description="Helical" evidence="1">
    <location>
        <begin position="122"/>
        <end position="143"/>
    </location>
</feature>
<protein>
    <submittedName>
        <fullName evidence="3">Spore maturation protein</fullName>
    </submittedName>
</protein>
<dbReference type="PANTHER" id="PTHR35793">
    <property type="entry name" value="INNER MEMBRANE PROTEIN YJIG"/>
    <property type="match status" value="1"/>
</dbReference>
<comment type="caution">
    <text evidence="3">The sequence shown here is derived from an EMBL/GenBank/DDBJ whole genome shotgun (WGS) entry which is preliminary data.</text>
</comment>
<dbReference type="RefSeq" id="WP_249314134.1">
    <property type="nucleotide sequence ID" value="NZ_JACRSR010000001.1"/>
</dbReference>
<evidence type="ECO:0000256" key="1">
    <source>
        <dbReference type="SAM" id="Phobius"/>
    </source>
</evidence>
<accession>A0A926D2F3</accession>
<evidence type="ECO:0000313" key="3">
    <source>
        <dbReference type="EMBL" id="MBC8530244.1"/>
    </source>
</evidence>
<dbReference type="GO" id="GO:0005886">
    <property type="term" value="C:plasma membrane"/>
    <property type="evidence" value="ECO:0007669"/>
    <property type="project" value="TreeGrafter"/>
</dbReference>
<keyword evidence="1" id="KW-0812">Transmembrane</keyword>
<dbReference type="PANTHER" id="PTHR35793:SF2">
    <property type="entry name" value="INNER MEMBRANE PROTEIN YJIG"/>
    <property type="match status" value="1"/>
</dbReference>
<sequence>MKLVTYISGGFVAFFIAFVVIYGMVKRVPIFDTFIEGAKEGLSTVITILPYLVAMLVAVEMLKSSGALDALVSLLAPLLSFVGIPMDLGPLLLMRPFSGSGATAIFTQLVEAVGPDSYTGRLASTVMGSSETILYAVGLYFGYVGVKKTRYTVPVSMLSEFVGIVFAAFLCKTMFGL</sequence>
<feature type="transmembrane region" description="Helical" evidence="1">
    <location>
        <begin position="65"/>
        <end position="84"/>
    </location>
</feature>
<reference evidence="3" key="1">
    <citation type="submission" date="2020-08" db="EMBL/GenBank/DDBJ databases">
        <title>Genome public.</title>
        <authorList>
            <person name="Liu C."/>
            <person name="Sun Q."/>
        </authorList>
    </citation>
    <scope>NUCLEOTIDE SEQUENCE</scope>
    <source>
        <strain evidence="3">NSJ-53</strain>
    </source>
</reference>
<dbReference type="Pfam" id="PF07670">
    <property type="entry name" value="Gate"/>
    <property type="match status" value="1"/>
</dbReference>
<name>A0A926D2F3_9FIRM</name>
<proteinExistence type="predicted"/>
<keyword evidence="4" id="KW-1185">Reference proteome</keyword>
<organism evidence="3 4">
    <name type="scientific">Gehongia tenuis</name>
    <dbReference type="NCBI Taxonomy" id="2763655"/>
    <lineage>
        <taxon>Bacteria</taxon>
        <taxon>Bacillati</taxon>
        <taxon>Bacillota</taxon>
        <taxon>Clostridia</taxon>
        <taxon>Christensenellales</taxon>
        <taxon>Christensenellaceae</taxon>
        <taxon>Gehongia</taxon>
    </lineage>
</organism>
<feature type="transmembrane region" description="Helical" evidence="1">
    <location>
        <begin position="155"/>
        <end position="175"/>
    </location>
</feature>
<feature type="transmembrane region" description="Helical" evidence="1">
    <location>
        <begin position="6"/>
        <end position="25"/>
    </location>
</feature>
<feature type="transmembrane region" description="Helical" evidence="1">
    <location>
        <begin position="37"/>
        <end position="59"/>
    </location>
</feature>
<evidence type="ECO:0000313" key="4">
    <source>
        <dbReference type="Proteomes" id="UP000623172"/>
    </source>
</evidence>
<dbReference type="InterPro" id="IPR011642">
    <property type="entry name" value="Gate_dom"/>
</dbReference>
<dbReference type="Proteomes" id="UP000623172">
    <property type="component" value="Unassembled WGS sequence"/>
</dbReference>
<gene>
    <name evidence="3" type="ORF">H8696_00085</name>
</gene>
<dbReference type="EMBL" id="JACRSR010000001">
    <property type="protein sequence ID" value="MBC8530244.1"/>
    <property type="molecule type" value="Genomic_DNA"/>
</dbReference>
<keyword evidence="1" id="KW-1133">Transmembrane helix</keyword>
<dbReference type="AlphaFoldDB" id="A0A926D2F3"/>
<keyword evidence="1" id="KW-0472">Membrane</keyword>